<dbReference type="Gene3D" id="1.10.150.240">
    <property type="entry name" value="Putative phosphatase, domain 2"/>
    <property type="match status" value="1"/>
</dbReference>
<dbReference type="InterPro" id="IPR006439">
    <property type="entry name" value="HAD-SF_hydro_IA"/>
</dbReference>
<dbReference type="SUPFAM" id="SSF56784">
    <property type="entry name" value="HAD-like"/>
    <property type="match status" value="1"/>
</dbReference>
<keyword evidence="2" id="KW-1185">Reference proteome</keyword>
<dbReference type="InterPro" id="IPR036412">
    <property type="entry name" value="HAD-like_sf"/>
</dbReference>
<gene>
    <name evidence="1" type="ORF">H8704_01155</name>
</gene>
<dbReference type="EMBL" id="JACRSX010000001">
    <property type="protein sequence ID" value="MBC8561251.1"/>
    <property type="molecule type" value="Genomic_DNA"/>
</dbReference>
<dbReference type="PANTHER" id="PTHR18901">
    <property type="entry name" value="2-DEOXYGLUCOSE-6-PHOSPHATE PHOSPHATASE 2"/>
    <property type="match status" value="1"/>
</dbReference>
<dbReference type="InterPro" id="IPR023214">
    <property type="entry name" value="HAD_sf"/>
</dbReference>
<reference evidence="1 2" key="1">
    <citation type="submission" date="2020-08" db="EMBL/GenBank/DDBJ databases">
        <title>Genome public.</title>
        <authorList>
            <person name="Liu C."/>
            <person name="Sun Q."/>
        </authorList>
    </citation>
    <scope>NUCLEOTIDE SEQUENCE [LARGE SCALE GENOMIC DNA]</scope>
    <source>
        <strain evidence="1 2">NSJ-37</strain>
    </source>
</reference>
<dbReference type="SFLD" id="SFLDS00003">
    <property type="entry name" value="Haloacid_Dehalogenase"/>
    <property type="match status" value="1"/>
</dbReference>
<name>A0ABR7MY14_9FIRM</name>
<organism evidence="1 2">
    <name type="scientific">Jutongia huaianensis</name>
    <dbReference type="NCBI Taxonomy" id="2763668"/>
    <lineage>
        <taxon>Bacteria</taxon>
        <taxon>Bacillati</taxon>
        <taxon>Bacillota</taxon>
        <taxon>Clostridia</taxon>
        <taxon>Lachnospirales</taxon>
        <taxon>Lachnospiraceae</taxon>
        <taxon>Jutongia</taxon>
    </lineage>
</organism>
<dbReference type="PANTHER" id="PTHR18901:SF38">
    <property type="entry name" value="PSEUDOURIDINE-5'-PHOSPHATASE"/>
    <property type="match status" value="1"/>
</dbReference>
<dbReference type="InterPro" id="IPR023198">
    <property type="entry name" value="PGP-like_dom2"/>
</dbReference>
<dbReference type="Pfam" id="PF13419">
    <property type="entry name" value="HAD_2"/>
    <property type="match status" value="1"/>
</dbReference>
<dbReference type="CDD" id="cd07505">
    <property type="entry name" value="HAD_BPGM-like"/>
    <property type="match status" value="1"/>
</dbReference>
<accession>A0ABR7MY14</accession>
<proteinExistence type="predicted"/>
<evidence type="ECO:0000313" key="1">
    <source>
        <dbReference type="EMBL" id="MBC8561251.1"/>
    </source>
</evidence>
<protein>
    <submittedName>
        <fullName evidence="1">HAD family phosphatase</fullName>
    </submittedName>
</protein>
<comment type="caution">
    <text evidence="1">The sequence shown here is derived from an EMBL/GenBank/DDBJ whole genome shotgun (WGS) entry which is preliminary data.</text>
</comment>
<dbReference type="Gene3D" id="3.40.50.1000">
    <property type="entry name" value="HAD superfamily/HAD-like"/>
    <property type="match status" value="1"/>
</dbReference>
<dbReference type="Proteomes" id="UP000606193">
    <property type="component" value="Unassembled WGS sequence"/>
</dbReference>
<sequence length="211" mass="23824">MNSIKNAGLYIFDMDGTLLDSMGEWTHLGRNYLLSKGITPPADLEETIDAMTMDESAAYFQTLGIHGDISTINREIMELIHRSYRYQIPLKPGIKELLQELSTKKDSILCVLTTSERDCAVNAFQRLGILSYFKDIHTSFEIGLSKRTGTIYQHVCKLYQVSPADTVVFEDAPYAIHAAKEAGCYVYAVPEETYRDDWSDCESTADEILQL</sequence>
<dbReference type="RefSeq" id="WP_249296974.1">
    <property type="nucleotide sequence ID" value="NZ_JACRSX010000001.1"/>
</dbReference>
<dbReference type="NCBIfam" id="TIGR01509">
    <property type="entry name" value="HAD-SF-IA-v3"/>
    <property type="match status" value="1"/>
</dbReference>
<dbReference type="SFLD" id="SFLDG01129">
    <property type="entry name" value="C1.5:_HAD__Beta-PGM__Phosphata"/>
    <property type="match status" value="1"/>
</dbReference>
<evidence type="ECO:0000313" key="2">
    <source>
        <dbReference type="Proteomes" id="UP000606193"/>
    </source>
</evidence>
<dbReference type="InterPro" id="IPR041492">
    <property type="entry name" value="HAD_2"/>
</dbReference>